<dbReference type="AlphaFoldDB" id="A0A9E2KMT3"/>
<dbReference type="Proteomes" id="UP000824150">
    <property type="component" value="Unassembled WGS sequence"/>
</dbReference>
<name>A0A9E2KMT3_9GAMM</name>
<evidence type="ECO:0000256" key="1">
    <source>
        <dbReference type="SAM" id="SignalP"/>
    </source>
</evidence>
<evidence type="ECO:0008006" key="4">
    <source>
        <dbReference type="Google" id="ProtNLM"/>
    </source>
</evidence>
<reference evidence="2" key="1">
    <citation type="journal article" date="2021" name="PeerJ">
        <title>Extensive microbial diversity within the chicken gut microbiome revealed by metagenomics and culture.</title>
        <authorList>
            <person name="Gilroy R."/>
            <person name="Ravi A."/>
            <person name="Getino M."/>
            <person name="Pursley I."/>
            <person name="Horton D.L."/>
            <person name="Alikhan N.F."/>
            <person name="Baker D."/>
            <person name="Gharbi K."/>
            <person name="Hall N."/>
            <person name="Watson M."/>
            <person name="Adriaenssens E.M."/>
            <person name="Foster-Nyarko E."/>
            <person name="Jarju S."/>
            <person name="Secka A."/>
            <person name="Antonio M."/>
            <person name="Oren A."/>
            <person name="Chaudhuri R.R."/>
            <person name="La Ragione R."/>
            <person name="Hildebrand F."/>
            <person name="Pallen M.J."/>
        </authorList>
    </citation>
    <scope>NUCLEOTIDE SEQUENCE</scope>
    <source>
        <strain evidence="2">687</strain>
    </source>
</reference>
<feature type="signal peptide" evidence="1">
    <location>
        <begin position="1"/>
        <end position="21"/>
    </location>
</feature>
<evidence type="ECO:0000313" key="3">
    <source>
        <dbReference type="Proteomes" id="UP000824150"/>
    </source>
</evidence>
<comment type="caution">
    <text evidence="2">The sequence shown here is derived from an EMBL/GenBank/DDBJ whole genome shotgun (WGS) entry which is preliminary data.</text>
</comment>
<dbReference type="EMBL" id="JAHLFG010000021">
    <property type="protein sequence ID" value="MBU3826207.1"/>
    <property type="molecule type" value="Genomic_DNA"/>
</dbReference>
<reference evidence="2" key="2">
    <citation type="submission" date="2021-04" db="EMBL/GenBank/DDBJ databases">
        <authorList>
            <person name="Gilroy R."/>
        </authorList>
    </citation>
    <scope>NUCLEOTIDE SEQUENCE</scope>
    <source>
        <strain evidence="2">687</strain>
    </source>
</reference>
<organism evidence="2 3">
    <name type="scientific">Candidatus Anaerobiospirillum merdipullorum</name>
    <dbReference type="NCBI Taxonomy" id="2838450"/>
    <lineage>
        <taxon>Bacteria</taxon>
        <taxon>Pseudomonadati</taxon>
        <taxon>Pseudomonadota</taxon>
        <taxon>Gammaproteobacteria</taxon>
        <taxon>Aeromonadales</taxon>
        <taxon>Succinivibrionaceae</taxon>
        <taxon>Anaerobiospirillum</taxon>
    </lineage>
</organism>
<feature type="chain" id="PRO_5039106499" description="DUF1036 domain-containing protein" evidence="1">
    <location>
        <begin position="22"/>
        <end position="134"/>
    </location>
</feature>
<keyword evidence="1" id="KW-0732">Signal</keyword>
<accession>A0A9E2KMT3</accession>
<protein>
    <recommendedName>
        <fullName evidence="4">DUF1036 domain-containing protein</fullName>
    </recommendedName>
</protein>
<proteinExistence type="predicted"/>
<evidence type="ECO:0000313" key="2">
    <source>
        <dbReference type="EMBL" id="MBU3826207.1"/>
    </source>
</evidence>
<gene>
    <name evidence="2" type="ORF">IAA31_01760</name>
</gene>
<sequence>MRQLIYGAVAALLMTSFMASAQATVRIDIKNDSTEDCSVALNARIDHTKWLTVGWYVYAAGEEAPIILDEVNDIRAVYLYHDCSLKVGENDETKRAWVKVNRKFSDTVPMDGQEGYEEVTFIRLQQSQYVIPSF</sequence>